<dbReference type="AlphaFoldDB" id="A0AAD8Q5Q7"/>
<dbReference type="Proteomes" id="UP001230504">
    <property type="component" value="Unassembled WGS sequence"/>
</dbReference>
<keyword evidence="1" id="KW-0732">Signal</keyword>
<evidence type="ECO:0000313" key="2">
    <source>
        <dbReference type="EMBL" id="KAK1595736.1"/>
    </source>
</evidence>
<dbReference type="EMBL" id="JAHLJV010000014">
    <property type="protein sequence ID" value="KAK1595736.1"/>
    <property type="molecule type" value="Genomic_DNA"/>
</dbReference>
<dbReference type="GeneID" id="85449438"/>
<gene>
    <name evidence="2" type="ORF">LY79DRAFT_89550</name>
</gene>
<dbReference type="RefSeq" id="XP_060416713.1">
    <property type="nucleotide sequence ID" value="XM_060565198.1"/>
</dbReference>
<evidence type="ECO:0000256" key="1">
    <source>
        <dbReference type="SAM" id="SignalP"/>
    </source>
</evidence>
<evidence type="ECO:0008006" key="4">
    <source>
        <dbReference type="Google" id="ProtNLM"/>
    </source>
</evidence>
<feature type="chain" id="PRO_5042295100" description="Secreted protein" evidence="1">
    <location>
        <begin position="32"/>
        <end position="151"/>
    </location>
</feature>
<proteinExistence type="predicted"/>
<accession>A0AAD8Q5Q7</accession>
<protein>
    <recommendedName>
        <fullName evidence="4">Secreted protein</fullName>
    </recommendedName>
</protein>
<keyword evidence="3" id="KW-1185">Reference proteome</keyword>
<name>A0AAD8Q5Q7_9PEZI</name>
<organism evidence="2 3">
    <name type="scientific">Colletotrichum navitas</name>
    <dbReference type="NCBI Taxonomy" id="681940"/>
    <lineage>
        <taxon>Eukaryota</taxon>
        <taxon>Fungi</taxon>
        <taxon>Dikarya</taxon>
        <taxon>Ascomycota</taxon>
        <taxon>Pezizomycotina</taxon>
        <taxon>Sordariomycetes</taxon>
        <taxon>Hypocreomycetidae</taxon>
        <taxon>Glomerellales</taxon>
        <taxon>Glomerellaceae</taxon>
        <taxon>Colletotrichum</taxon>
        <taxon>Colletotrichum graminicola species complex</taxon>
    </lineage>
</organism>
<evidence type="ECO:0000313" key="3">
    <source>
        <dbReference type="Proteomes" id="UP001230504"/>
    </source>
</evidence>
<sequence>MYPPCFFLLPFLLPPPLLFSLLAFKTPCASSRDCQGRPLLGFALEACSWLKPSGWGWEWARERSILLLLRCAVLQKRAAAVVLPPPPPYIDDLSAGRTGGSPFAVTQRAGSLKVKWRPPIPISAIKQGVRENLRPSGMGPVSPALDSEVGR</sequence>
<comment type="caution">
    <text evidence="2">The sequence shown here is derived from an EMBL/GenBank/DDBJ whole genome shotgun (WGS) entry which is preliminary data.</text>
</comment>
<feature type="signal peptide" evidence="1">
    <location>
        <begin position="1"/>
        <end position="31"/>
    </location>
</feature>
<reference evidence="2" key="1">
    <citation type="submission" date="2021-06" db="EMBL/GenBank/DDBJ databases">
        <title>Comparative genomics, transcriptomics and evolutionary studies reveal genomic signatures of adaptation to plant cell wall in hemibiotrophic fungi.</title>
        <authorList>
            <consortium name="DOE Joint Genome Institute"/>
            <person name="Baroncelli R."/>
            <person name="Diaz J.F."/>
            <person name="Benocci T."/>
            <person name="Peng M."/>
            <person name="Battaglia E."/>
            <person name="Haridas S."/>
            <person name="Andreopoulos W."/>
            <person name="Labutti K."/>
            <person name="Pangilinan J."/>
            <person name="Floch G.L."/>
            <person name="Makela M.R."/>
            <person name="Henrissat B."/>
            <person name="Grigoriev I.V."/>
            <person name="Crouch J.A."/>
            <person name="De Vries R.P."/>
            <person name="Sukno S.A."/>
            <person name="Thon M.R."/>
        </authorList>
    </citation>
    <scope>NUCLEOTIDE SEQUENCE</scope>
    <source>
        <strain evidence="2">CBS 125086</strain>
    </source>
</reference>